<dbReference type="RefSeq" id="WP_166274333.1">
    <property type="nucleotide sequence ID" value="NZ_JAAFGS010000003.1"/>
</dbReference>
<name>A0ABX0FCT0_9BACL</name>
<keyword evidence="3" id="KW-1003">Cell membrane</keyword>
<comment type="similarity">
    <text evidence="7">Belongs to the binding-protein-dependent transport system permease family.</text>
</comment>
<feature type="transmembrane region" description="Helical" evidence="7">
    <location>
        <begin position="128"/>
        <end position="147"/>
    </location>
</feature>
<dbReference type="PANTHER" id="PTHR30465:SF0">
    <property type="entry name" value="OLIGOPEPTIDE TRANSPORT SYSTEM PERMEASE PROTEIN APPB"/>
    <property type="match status" value="1"/>
</dbReference>
<evidence type="ECO:0000256" key="6">
    <source>
        <dbReference type="ARBA" id="ARBA00023136"/>
    </source>
</evidence>
<keyword evidence="4 7" id="KW-0812">Transmembrane</keyword>
<evidence type="ECO:0000256" key="4">
    <source>
        <dbReference type="ARBA" id="ARBA00022692"/>
    </source>
</evidence>
<feature type="domain" description="ABC transmembrane type-1" evidence="8">
    <location>
        <begin position="52"/>
        <end position="259"/>
    </location>
</feature>
<dbReference type="PANTHER" id="PTHR30465">
    <property type="entry name" value="INNER MEMBRANE ABC TRANSPORTER"/>
    <property type="match status" value="1"/>
</dbReference>
<evidence type="ECO:0000313" key="9">
    <source>
        <dbReference type="EMBL" id="NGZ75942.1"/>
    </source>
</evidence>
<feature type="transmembrane region" description="Helical" evidence="7">
    <location>
        <begin position="47"/>
        <end position="71"/>
    </location>
</feature>
<evidence type="ECO:0000256" key="1">
    <source>
        <dbReference type="ARBA" id="ARBA00004651"/>
    </source>
</evidence>
<dbReference type="InterPro" id="IPR035906">
    <property type="entry name" value="MetI-like_sf"/>
</dbReference>
<dbReference type="Gene3D" id="1.10.3720.10">
    <property type="entry name" value="MetI-like"/>
    <property type="match status" value="1"/>
</dbReference>
<gene>
    <name evidence="9" type="ORF">GYN08_11475</name>
</gene>
<accession>A0ABX0FCT0</accession>
<evidence type="ECO:0000259" key="8">
    <source>
        <dbReference type="PROSITE" id="PS50928"/>
    </source>
</evidence>
<organism evidence="9 10">
    <name type="scientific">Saccharibacillus alkalitolerans</name>
    <dbReference type="NCBI Taxonomy" id="2705290"/>
    <lineage>
        <taxon>Bacteria</taxon>
        <taxon>Bacillati</taxon>
        <taxon>Bacillota</taxon>
        <taxon>Bacilli</taxon>
        <taxon>Bacillales</taxon>
        <taxon>Paenibacillaceae</taxon>
        <taxon>Saccharibacillus</taxon>
    </lineage>
</organism>
<keyword evidence="2 7" id="KW-0813">Transport</keyword>
<sequence>MTKDYWVIPDGSLNWHEYGENIRTYAANLFAHGSLGETRYGESVGPVVLAALWESLPVIFGALLTGFLLGVPKGMLDYALSRTRFSLLGGGMTWLMQALPDFFLLLIARRYLLHHQELGIQFFAREGWEAFVLPTVLAAIYPVFYIARVTSASIASEEGKMYIQTARAKGLPEHLVFLRHIMSNAAGRVLTHFMPVGVYILSSLLLIEALRNVPGVSYRMFQAIGYNKIASAANNVEPGVIIGTALCFMLLTLVFQLIGYLARRRISAQ</sequence>
<comment type="subcellular location">
    <subcellularLocation>
        <location evidence="1 7">Cell membrane</location>
        <topology evidence="1 7">Multi-pass membrane protein</topology>
    </subcellularLocation>
</comment>
<dbReference type="Pfam" id="PF00528">
    <property type="entry name" value="BPD_transp_1"/>
    <property type="match status" value="1"/>
</dbReference>
<evidence type="ECO:0000256" key="2">
    <source>
        <dbReference type="ARBA" id="ARBA00022448"/>
    </source>
</evidence>
<dbReference type="PROSITE" id="PS50928">
    <property type="entry name" value="ABC_TM1"/>
    <property type="match status" value="1"/>
</dbReference>
<comment type="caution">
    <text evidence="9">The sequence shown here is derived from an EMBL/GenBank/DDBJ whole genome shotgun (WGS) entry which is preliminary data.</text>
</comment>
<feature type="transmembrane region" description="Helical" evidence="7">
    <location>
        <begin position="189"/>
        <end position="210"/>
    </location>
</feature>
<dbReference type="CDD" id="cd06261">
    <property type="entry name" value="TM_PBP2"/>
    <property type="match status" value="1"/>
</dbReference>
<feature type="transmembrane region" description="Helical" evidence="7">
    <location>
        <begin position="83"/>
        <end position="108"/>
    </location>
</feature>
<reference evidence="9 10" key="1">
    <citation type="submission" date="2020-01" db="EMBL/GenBank/DDBJ databases">
        <title>Polyphasic characterisation and genomic insights into a novel alkali tolerant bacterium VR-M41.</title>
        <authorList>
            <person name="Vemuluri V.R."/>
        </authorList>
    </citation>
    <scope>NUCLEOTIDE SEQUENCE [LARGE SCALE GENOMIC DNA]</scope>
    <source>
        <strain evidence="9 10">VR-M41</strain>
    </source>
</reference>
<dbReference type="SUPFAM" id="SSF161098">
    <property type="entry name" value="MetI-like"/>
    <property type="match status" value="1"/>
</dbReference>
<evidence type="ECO:0000313" key="10">
    <source>
        <dbReference type="Proteomes" id="UP000800303"/>
    </source>
</evidence>
<dbReference type="Proteomes" id="UP000800303">
    <property type="component" value="Unassembled WGS sequence"/>
</dbReference>
<evidence type="ECO:0000256" key="3">
    <source>
        <dbReference type="ARBA" id="ARBA00022475"/>
    </source>
</evidence>
<evidence type="ECO:0000256" key="5">
    <source>
        <dbReference type="ARBA" id="ARBA00022989"/>
    </source>
</evidence>
<keyword evidence="6 7" id="KW-0472">Membrane</keyword>
<feature type="transmembrane region" description="Helical" evidence="7">
    <location>
        <begin position="240"/>
        <end position="262"/>
    </location>
</feature>
<proteinExistence type="inferred from homology"/>
<keyword evidence="5 7" id="KW-1133">Transmembrane helix</keyword>
<protein>
    <submittedName>
        <fullName evidence="9">ABC transporter permease subunit</fullName>
    </submittedName>
</protein>
<dbReference type="InterPro" id="IPR000515">
    <property type="entry name" value="MetI-like"/>
</dbReference>
<dbReference type="EMBL" id="JAAFGS010000003">
    <property type="protein sequence ID" value="NGZ75942.1"/>
    <property type="molecule type" value="Genomic_DNA"/>
</dbReference>
<evidence type="ECO:0000256" key="7">
    <source>
        <dbReference type="RuleBase" id="RU363032"/>
    </source>
</evidence>
<keyword evidence="10" id="KW-1185">Reference proteome</keyword>